<accession>D8U8S1</accession>
<keyword evidence="5" id="KW-0812">Transmembrane</keyword>
<feature type="region of interest" description="Disordered" evidence="4">
    <location>
        <begin position="500"/>
        <end position="523"/>
    </location>
</feature>
<evidence type="ECO:0000256" key="3">
    <source>
        <dbReference type="ARBA" id="ARBA00023098"/>
    </source>
</evidence>
<sequence length="1122" mass="119950">MAFLQPALKLLGRKWHIATDDLPLPSLMGAIWHIGVLILNSINLSFVVEQLDSSCPYRGRYIAYLSSHQFCFVVNSILHVWTFFESSRGSIFQVHRRRRVAPLVLAIMHFYCLTVASNVYGTHLLQMQTHTPQCQTLPGRLELNHYALLSTIVVATWVSLFIGFLAIIVTLNFFSTYQAASNRWLSRLKLYRLVFCCWGPCGDLAGGSTSRGGGGNDDDDHADDGRSGSGNLADASSGRSMSPMVVIANALSHVFGGVDMTLTDYVAAFTLLGVRHSQTKPALTYANAPPPTWLTAAAEDGSGAPLSGGGVAPWSLGGVRGRPPGDNILEAVMEPPMPVEVEVAPTGDRFKDAGCRGGQLPVTCTAKAAAGTEVAVAEHITLQATIASTTTATIGTITTITTATTTTSTSTKGIMTAFPTHAVNNANGTANAPTTVHTTIIPTTSTPSTASESATSRGVYAFGNASGTASLSTTAAVAAAATATLTPSVAPPAAANAINGADASSAPGQRPTKGEGSTDGSSLAGVKEAVGAAPVMGGLQALVPRPEGGHAAEEGQREGQQRQQSGAGFRGPQQQRRWESEDPNVQPNATEAVMEEALHYMRFATAVYGWKMYLWMNRRRVANCCRLCVGRGCGCCRQSSYFIRAVGPDYGPSEGCCTAAKLLEREAITQLTGVSDDDILYVCYDNRVGGLLPYYIALDRQRRSVVVGIRGSLSLSDVVTDLLCEPAEYDVPGLPSTDDCGRRVLWAHRGILESTRAILRDMRAQGVLQAALSTWPEGPEGQQALLQRLPSERARAVATRLKGAAAGFRVVITGRHVTVWVAVWRGCWAAEITHGMCISLVHAKDLISRLGVRSVERLVQDLVTAGAHSRVSKVVIMGRLILMGQRPPLEQLLPPDTALDPELQRALDDSLNRSHSNYNRGSRTPELVAEQFAGARDFVPPGHILYMERHKPLDLEEAPCCRCNLCTLNLRAHNARYVCRWIQIQDLMEVGLVVSRSMFSDHLPDRTLIAMETVRTASVMPFCSFEVTHGWRLFIKCVGPRLDLRLVAVVALAVAVAAADGSAGGRMSRPMALAAPAVTVAVGAAAVVTVVVMVVMVVVLVVVVIMVMVVGGLREVSSQREL</sequence>
<feature type="region of interest" description="Disordered" evidence="4">
    <location>
        <begin position="208"/>
        <end position="238"/>
    </location>
</feature>
<dbReference type="InterPro" id="IPR029058">
    <property type="entry name" value="AB_hydrolase_fold"/>
</dbReference>
<keyword evidence="2" id="KW-0442">Lipid degradation</keyword>
<proteinExistence type="predicted"/>
<dbReference type="KEGG" id="vcn:VOLCADRAFT_95936"/>
<keyword evidence="5" id="KW-1133">Transmembrane helix</keyword>
<keyword evidence="7" id="KW-1185">Reference proteome</keyword>
<dbReference type="GeneID" id="9622056"/>
<dbReference type="PANTHER" id="PTHR45792:SF8">
    <property type="entry name" value="DIACYLGLYCEROL LIPASE-ALPHA"/>
    <property type="match status" value="1"/>
</dbReference>
<keyword evidence="3" id="KW-0443">Lipid metabolism</keyword>
<feature type="transmembrane region" description="Helical" evidence="5">
    <location>
        <begin position="1071"/>
        <end position="1088"/>
    </location>
</feature>
<evidence type="ECO:0000256" key="2">
    <source>
        <dbReference type="ARBA" id="ARBA00022963"/>
    </source>
</evidence>
<feature type="transmembrane region" description="Helical" evidence="5">
    <location>
        <begin position="104"/>
        <end position="125"/>
    </location>
</feature>
<name>D8U8S1_VOLCA</name>
<feature type="region of interest" description="Disordered" evidence="4">
    <location>
        <begin position="540"/>
        <end position="587"/>
    </location>
</feature>
<dbReference type="GO" id="GO:0016298">
    <property type="term" value="F:lipase activity"/>
    <property type="evidence" value="ECO:0007669"/>
    <property type="project" value="TreeGrafter"/>
</dbReference>
<organism evidence="7">
    <name type="scientific">Volvox carteri f. nagariensis</name>
    <dbReference type="NCBI Taxonomy" id="3068"/>
    <lineage>
        <taxon>Eukaryota</taxon>
        <taxon>Viridiplantae</taxon>
        <taxon>Chlorophyta</taxon>
        <taxon>core chlorophytes</taxon>
        <taxon>Chlorophyceae</taxon>
        <taxon>CS clade</taxon>
        <taxon>Chlamydomonadales</taxon>
        <taxon>Volvocaceae</taxon>
        <taxon>Volvox</taxon>
    </lineage>
</organism>
<dbReference type="RefSeq" id="XP_002955044.1">
    <property type="nucleotide sequence ID" value="XM_002954998.1"/>
</dbReference>
<keyword evidence="5" id="KW-0472">Membrane</keyword>
<dbReference type="OrthoDB" id="438440at2759"/>
<evidence type="ECO:0000313" key="7">
    <source>
        <dbReference type="Proteomes" id="UP000001058"/>
    </source>
</evidence>
<keyword evidence="1" id="KW-0378">Hydrolase</keyword>
<feature type="compositionally biased region" description="Basic and acidic residues" evidence="4">
    <location>
        <begin position="547"/>
        <end position="560"/>
    </location>
</feature>
<dbReference type="InterPro" id="IPR052214">
    <property type="entry name" value="DAG_Lipase-Related"/>
</dbReference>
<dbReference type="InParanoid" id="D8U8S1"/>
<dbReference type="eggNOG" id="KOG2088">
    <property type="taxonomic scope" value="Eukaryota"/>
</dbReference>
<evidence type="ECO:0000256" key="1">
    <source>
        <dbReference type="ARBA" id="ARBA00022801"/>
    </source>
</evidence>
<dbReference type="GO" id="GO:0016042">
    <property type="term" value="P:lipid catabolic process"/>
    <property type="evidence" value="ECO:0007669"/>
    <property type="project" value="UniProtKB-KW"/>
</dbReference>
<feature type="transmembrane region" description="Helical" evidence="5">
    <location>
        <begin position="30"/>
        <end position="49"/>
    </location>
</feature>
<dbReference type="Proteomes" id="UP000001058">
    <property type="component" value="Unassembled WGS sequence"/>
</dbReference>
<reference evidence="6 7" key="1">
    <citation type="journal article" date="2010" name="Science">
        <title>Genomic analysis of organismal complexity in the multicellular green alga Volvox carteri.</title>
        <authorList>
            <person name="Prochnik S.E."/>
            <person name="Umen J."/>
            <person name="Nedelcu A.M."/>
            <person name="Hallmann A."/>
            <person name="Miller S.M."/>
            <person name="Nishii I."/>
            <person name="Ferris P."/>
            <person name="Kuo A."/>
            <person name="Mitros T."/>
            <person name="Fritz-Laylin L.K."/>
            <person name="Hellsten U."/>
            <person name="Chapman J."/>
            <person name="Simakov O."/>
            <person name="Rensing S.A."/>
            <person name="Terry A."/>
            <person name="Pangilinan J."/>
            <person name="Kapitonov V."/>
            <person name="Jurka J."/>
            <person name="Salamov A."/>
            <person name="Shapiro H."/>
            <person name="Schmutz J."/>
            <person name="Grimwood J."/>
            <person name="Lindquist E."/>
            <person name="Lucas S."/>
            <person name="Grigoriev I.V."/>
            <person name="Schmitt R."/>
            <person name="Kirk D."/>
            <person name="Rokhsar D.S."/>
        </authorList>
    </citation>
    <scope>NUCLEOTIDE SEQUENCE [LARGE SCALE GENOMIC DNA]</scope>
    <source>
        <strain evidence="7">f. Nagariensis / Eve</strain>
    </source>
</reference>
<dbReference type="SUPFAM" id="SSF53474">
    <property type="entry name" value="alpha/beta-Hydrolases"/>
    <property type="match status" value="1"/>
</dbReference>
<gene>
    <name evidence="6" type="ORF">VOLCADRAFT_95936</name>
</gene>
<dbReference type="AlphaFoldDB" id="D8U8S1"/>
<evidence type="ECO:0000256" key="5">
    <source>
        <dbReference type="SAM" id="Phobius"/>
    </source>
</evidence>
<feature type="transmembrane region" description="Helical" evidence="5">
    <location>
        <begin position="61"/>
        <end position="84"/>
    </location>
</feature>
<feature type="transmembrane region" description="Helical" evidence="5">
    <location>
        <begin position="146"/>
        <end position="174"/>
    </location>
</feature>
<dbReference type="Gene3D" id="3.40.50.1820">
    <property type="entry name" value="alpha/beta hydrolase"/>
    <property type="match status" value="1"/>
</dbReference>
<dbReference type="EMBL" id="GL378369">
    <property type="protein sequence ID" value="EFJ43798.1"/>
    <property type="molecule type" value="Genomic_DNA"/>
</dbReference>
<evidence type="ECO:0000313" key="6">
    <source>
        <dbReference type="EMBL" id="EFJ43798.1"/>
    </source>
</evidence>
<protein>
    <submittedName>
        <fullName evidence="6">Uncharacterized protein</fullName>
    </submittedName>
</protein>
<dbReference type="PANTHER" id="PTHR45792">
    <property type="entry name" value="DIACYLGLYCEROL LIPASE HOMOLOG-RELATED"/>
    <property type="match status" value="1"/>
</dbReference>
<evidence type="ECO:0000256" key="4">
    <source>
        <dbReference type="SAM" id="MobiDB-lite"/>
    </source>
</evidence>